<evidence type="ECO:0000256" key="10">
    <source>
        <dbReference type="ARBA" id="ARBA00033610"/>
    </source>
</evidence>
<dbReference type="Proteomes" id="UP000824782">
    <property type="component" value="Unassembled WGS sequence"/>
</dbReference>
<proteinExistence type="inferred from homology"/>
<evidence type="ECO:0000256" key="8">
    <source>
        <dbReference type="ARBA" id="ARBA00030874"/>
    </source>
</evidence>
<comment type="similarity">
    <text evidence="2 12">Belongs to the DapA family.</text>
</comment>
<keyword evidence="7" id="KW-0704">Schiff base</keyword>
<protein>
    <recommendedName>
        <fullName evidence="5">4-hydroxy-2-oxoglutarate aldolase, mitochondrial</fullName>
        <ecNumber evidence="4">4.1.3.16</ecNumber>
    </recommendedName>
    <alternativeName>
        <fullName evidence="9">Dihydrodipicolinate synthase-like</fullName>
    </alternativeName>
    <alternativeName>
        <fullName evidence="8">Probable 2-keto-4-hydroxyglutarate aldolase</fullName>
    </alternativeName>
</protein>
<dbReference type="EMBL" id="WNYA01000011">
    <property type="protein sequence ID" value="KAG8551224.1"/>
    <property type="molecule type" value="Genomic_DNA"/>
</dbReference>
<evidence type="ECO:0000256" key="13">
    <source>
        <dbReference type="PIRSR" id="PIRSR001365-1"/>
    </source>
</evidence>
<reference evidence="15" key="1">
    <citation type="thesis" date="2020" institute="ProQuest LLC" country="789 East Eisenhower Parkway, Ann Arbor, MI, USA">
        <title>Comparative Genomics and Chromosome Evolution.</title>
        <authorList>
            <person name="Mudd A.B."/>
        </authorList>
    </citation>
    <scope>NUCLEOTIDE SEQUENCE</scope>
    <source>
        <strain evidence="15">237g6f4</strain>
        <tissue evidence="15">Blood</tissue>
    </source>
</reference>
<dbReference type="Pfam" id="PF00701">
    <property type="entry name" value="DHDPS"/>
    <property type="match status" value="1"/>
</dbReference>
<dbReference type="CDD" id="cd00408">
    <property type="entry name" value="DHDPS-like"/>
    <property type="match status" value="1"/>
</dbReference>
<feature type="binding site" evidence="14">
    <location>
        <position position="234"/>
    </location>
    <ligand>
        <name>pyruvate</name>
        <dbReference type="ChEBI" id="CHEBI:15361"/>
    </ligand>
</feature>
<evidence type="ECO:0000256" key="5">
    <source>
        <dbReference type="ARBA" id="ARBA00018425"/>
    </source>
</evidence>
<dbReference type="PANTHER" id="PTHR12128">
    <property type="entry name" value="DIHYDRODIPICOLINATE SYNTHASE"/>
    <property type="match status" value="1"/>
</dbReference>
<evidence type="ECO:0000256" key="2">
    <source>
        <dbReference type="ARBA" id="ARBA00007592"/>
    </source>
</evidence>
<evidence type="ECO:0000256" key="7">
    <source>
        <dbReference type="ARBA" id="ARBA00023270"/>
    </source>
</evidence>
<dbReference type="GO" id="GO:0008700">
    <property type="term" value="F:(R,S)-4-hydroxy-2-oxoglutarate aldolase activity"/>
    <property type="evidence" value="ECO:0007669"/>
    <property type="project" value="UniProtKB-EC"/>
</dbReference>
<comment type="subunit">
    <text evidence="3">Homotetramer.</text>
</comment>
<evidence type="ECO:0000256" key="14">
    <source>
        <dbReference type="PIRSR" id="PIRSR001365-2"/>
    </source>
</evidence>
<evidence type="ECO:0000256" key="4">
    <source>
        <dbReference type="ARBA" id="ARBA00012215"/>
    </source>
</evidence>
<dbReference type="PRINTS" id="PR00146">
    <property type="entry name" value="DHPICSNTHASE"/>
</dbReference>
<dbReference type="AlphaFoldDB" id="A0AAV6ZPH0"/>
<name>A0AAV6ZPH0_ENGPU</name>
<sequence>MLLSTVLRGAMKGVYRAGTPRYIHKAALDISGIYPPISTPFNDREQVDYDKLEENLQKYSSIPFRGIVVQGSNGEYAYLSREERLEVVHRVRQKLPKGKILIAGSGCESTQATIEMSRQMGEAGAEAVLVVTPCYYRGRMTSAALIHHYTKVADSSPVPVILYSVPGNTGLDLPVDAVVALAEHPNIIGIKDSGGDVTRMGHIIHKTHQLGFQVLSGSAGFLLAGYAIGAVGGVCALANVLGAQVCELERLCVSGQWQEARKLQYRLIEPNAAVDSRFGIRLLEAGHGVV</sequence>
<keyword evidence="6 12" id="KW-0456">Lyase</keyword>
<evidence type="ECO:0000256" key="9">
    <source>
        <dbReference type="ARBA" id="ARBA00032879"/>
    </source>
</evidence>
<dbReference type="SUPFAM" id="SSF51569">
    <property type="entry name" value="Aldolase"/>
    <property type="match status" value="1"/>
</dbReference>
<dbReference type="EMBL" id="WNYA01000011">
    <property type="protein sequence ID" value="KAG8551223.1"/>
    <property type="molecule type" value="Genomic_DNA"/>
</dbReference>
<keyword evidence="16" id="KW-1185">Reference proteome</keyword>
<dbReference type="InterPro" id="IPR013785">
    <property type="entry name" value="Aldolase_TIM"/>
</dbReference>
<dbReference type="GO" id="GO:0008840">
    <property type="term" value="F:4-hydroxy-tetrahydrodipicolinate synthase activity"/>
    <property type="evidence" value="ECO:0007669"/>
    <property type="project" value="TreeGrafter"/>
</dbReference>
<evidence type="ECO:0000256" key="1">
    <source>
        <dbReference type="ARBA" id="ARBA00002577"/>
    </source>
</evidence>
<gene>
    <name evidence="15" type="ORF">GDO81_004014</name>
</gene>
<comment type="function">
    <text evidence="1">Catalyzes the final step in the metabolic pathway of hydroxyproline.</text>
</comment>
<evidence type="ECO:0000313" key="15">
    <source>
        <dbReference type="EMBL" id="KAG8551224.1"/>
    </source>
</evidence>
<dbReference type="Gene3D" id="3.20.20.70">
    <property type="entry name" value="Aldolase class I"/>
    <property type="match status" value="1"/>
</dbReference>
<dbReference type="EC" id="4.1.3.16" evidence="4"/>
<dbReference type="PANTHER" id="PTHR12128:SF66">
    <property type="entry name" value="4-HYDROXY-2-OXOGLUTARATE ALDOLASE, MITOCHONDRIAL"/>
    <property type="match status" value="1"/>
</dbReference>
<dbReference type="InterPro" id="IPR020625">
    <property type="entry name" value="Schiff_base-form_aldolases_AS"/>
</dbReference>
<comment type="catalytic activity">
    <reaction evidence="10">
        <text>(4R)-4-hydroxy-2-oxoglutarate = glyoxylate + pyruvate</text>
        <dbReference type="Rhea" id="RHEA:30687"/>
        <dbReference type="ChEBI" id="CHEBI:15361"/>
        <dbReference type="ChEBI" id="CHEBI:36655"/>
        <dbReference type="ChEBI" id="CHEBI:62213"/>
        <dbReference type="EC" id="4.1.3.16"/>
    </reaction>
</comment>
<comment type="catalytic activity">
    <reaction evidence="11">
        <text>(4S)-4-hydroxy-2-oxoglutarate = glyoxylate + pyruvate</text>
        <dbReference type="Rhea" id="RHEA:35639"/>
        <dbReference type="ChEBI" id="CHEBI:15361"/>
        <dbReference type="ChEBI" id="CHEBI:36655"/>
        <dbReference type="ChEBI" id="CHEBI:71685"/>
        <dbReference type="EC" id="4.1.3.16"/>
    </reaction>
</comment>
<evidence type="ECO:0000313" key="16">
    <source>
        <dbReference type="Proteomes" id="UP000824782"/>
    </source>
</evidence>
<feature type="active site" description="Schiff-base intermediate with substrate" evidence="13">
    <location>
        <position position="191"/>
    </location>
</feature>
<evidence type="ECO:0000256" key="3">
    <source>
        <dbReference type="ARBA" id="ARBA00011881"/>
    </source>
</evidence>
<evidence type="ECO:0000256" key="11">
    <source>
        <dbReference type="ARBA" id="ARBA00033613"/>
    </source>
</evidence>
<dbReference type="GO" id="GO:0005739">
    <property type="term" value="C:mitochondrion"/>
    <property type="evidence" value="ECO:0007669"/>
    <property type="project" value="TreeGrafter"/>
</dbReference>
<feature type="active site" description="Proton donor/acceptor" evidence="13">
    <location>
        <position position="163"/>
    </location>
</feature>
<comment type="caution">
    <text evidence="15">The sequence shown here is derived from an EMBL/GenBank/DDBJ whole genome shotgun (WGS) entry which is preliminary data.</text>
</comment>
<dbReference type="SMART" id="SM01130">
    <property type="entry name" value="DHDPS"/>
    <property type="match status" value="1"/>
</dbReference>
<dbReference type="InterPro" id="IPR002220">
    <property type="entry name" value="DapA-like"/>
</dbReference>
<accession>A0AAV6ZPH0</accession>
<evidence type="ECO:0000256" key="12">
    <source>
        <dbReference type="PIRNR" id="PIRNR001365"/>
    </source>
</evidence>
<dbReference type="PIRSF" id="PIRSF001365">
    <property type="entry name" value="DHDPS"/>
    <property type="match status" value="1"/>
</dbReference>
<dbReference type="GO" id="GO:0009436">
    <property type="term" value="P:glyoxylate catabolic process"/>
    <property type="evidence" value="ECO:0007669"/>
    <property type="project" value="TreeGrafter"/>
</dbReference>
<dbReference type="PROSITE" id="PS00666">
    <property type="entry name" value="DHDPS_2"/>
    <property type="match status" value="1"/>
</dbReference>
<organism evidence="15 16">
    <name type="scientific">Engystomops pustulosus</name>
    <name type="common">Tungara frog</name>
    <name type="synonym">Physalaemus pustulosus</name>
    <dbReference type="NCBI Taxonomy" id="76066"/>
    <lineage>
        <taxon>Eukaryota</taxon>
        <taxon>Metazoa</taxon>
        <taxon>Chordata</taxon>
        <taxon>Craniata</taxon>
        <taxon>Vertebrata</taxon>
        <taxon>Euteleostomi</taxon>
        <taxon>Amphibia</taxon>
        <taxon>Batrachia</taxon>
        <taxon>Anura</taxon>
        <taxon>Neobatrachia</taxon>
        <taxon>Hyloidea</taxon>
        <taxon>Leptodactylidae</taxon>
        <taxon>Leiuperinae</taxon>
        <taxon>Engystomops</taxon>
    </lineage>
</organism>
<dbReference type="EMBL" id="WNYA01000011">
    <property type="protein sequence ID" value="KAG8551225.1"/>
    <property type="molecule type" value="Genomic_DNA"/>
</dbReference>
<evidence type="ECO:0000256" key="6">
    <source>
        <dbReference type="ARBA" id="ARBA00023239"/>
    </source>
</evidence>